<organism evidence="3">
    <name type="scientific">Ditylum brightwellii</name>
    <dbReference type="NCBI Taxonomy" id="49249"/>
    <lineage>
        <taxon>Eukaryota</taxon>
        <taxon>Sar</taxon>
        <taxon>Stramenopiles</taxon>
        <taxon>Ochrophyta</taxon>
        <taxon>Bacillariophyta</taxon>
        <taxon>Mediophyceae</taxon>
        <taxon>Lithodesmiophycidae</taxon>
        <taxon>Lithodesmiales</taxon>
        <taxon>Lithodesmiaceae</taxon>
        <taxon>Ditylum</taxon>
    </lineage>
</organism>
<dbReference type="AlphaFoldDB" id="A0A7S4SE37"/>
<evidence type="ECO:0000313" key="3">
    <source>
        <dbReference type="EMBL" id="CAE4642526.1"/>
    </source>
</evidence>
<name>A0A7S4SE37_9STRA</name>
<feature type="coiled-coil region" evidence="1">
    <location>
        <begin position="32"/>
        <end position="59"/>
    </location>
</feature>
<feature type="signal peptide" evidence="2">
    <location>
        <begin position="1"/>
        <end position="21"/>
    </location>
</feature>
<keyword evidence="1" id="KW-0175">Coiled coil</keyword>
<keyword evidence="2" id="KW-0732">Signal</keyword>
<evidence type="ECO:0000256" key="1">
    <source>
        <dbReference type="SAM" id="Coils"/>
    </source>
</evidence>
<proteinExistence type="predicted"/>
<sequence length="300" mass="33621">MIFTSVALASVLMWYVEPSAAQFPPNGDSGAFVKMEAAVEQLEANTTRLAEREEGLMDRALHFAKNREKKATIDAFIERGSTLLPGGKGVIEQNKNKGVQIIDPRTPKGFGNPFFRKIHIEENLDQRALISNSEVKAAKKLGKLLDPTADTIGWLRVWHNGEMIDKSIIWSPEFLPLLYTSPNMIIRRTCLSCDKQFQEIFYRRYTDVMNRQLLNLIVSGPFSGSDALDGGWSGSTSISNVCGVDFDLYSTYEDALAKTNKWEHCHTSSSVSLVHLQNYLRWAIESCPNLVSSPNFYSSS</sequence>
<protein>
    <submittedName>
        <fullName evidence="3">Uncharacterized protein</fullName>
    </submittedName>
</protein>
<accession>A0A7S4SE37</accession>
<gene>
    <name evidence="3" type="ORF">DBRI00130_LOCUS33549</name>
</gene>
<evidence type="ECO:0000256" key="2">
    <source>
        <dbReference type="SAM" id="SignalP"/>
    </source>
</evidence>
<feature type="chain" id="PRO_5031194975" evidence="2">
    <location>
        <begin position="22"/>
        <end position="300"/>
    </location>
</feature>
<reference evidence="3" key="1">
    <citation type="submission" date="2021-01" db="EMBL/GenBank/DDBJ databases">
        <authorList>
            <person name="Corre E."/>
            <person name="Pelletier E."/>
            <person name="Niang G."/>
            <person name="Scheremetjew M."/>
            <person name="Finn R."/>
            <person name="Kale V."/>
            <person name="Holt S."/>
            <person name="Cochrane G."/>
            <person name="Meng A."/>
            <person name="Brown T."/>
            <person name="Cohen L."/>
        </authorList>
    </citation>
    <scope>NUCLEOTIDE SEQUENCE</scope>
    <source>
        <strain evidence="3">GSO104</strain>
    </source>
</reference>
<dbReference type="EMBL" id="HBNS01043184">
    <property type="protein sequence ID" value="CAE4642526.1"/>
    <property type="molecule type" value="Transcribed_RNA"/>
</dbReference>